<gene>
    <name evidence="1" type="ORF">WISP_145749</name>
</gene>
<protein>
    <submittedName>
        <fullName evidence="1">Uncharacterized protein</fullName>
    </submittedName>
</protein>
<comment type="caution">
    <text evidence="1">The sequence shown here is derived from an EMBL/GenBank/DDBJ whole genome shotgun (WGS) entry which is preliminary data.</text>
</comment>
<accession>A0ABQ9CL28</accession>
<dbReference type="Proteomes" id="UP001145742">
    <property type="component" value="Unassembled WGS sequence"/>
</dbReference>
<organism evidence="1 2">
    <name type="scientific">Willisornis vidua</name>
    <name type="common">Xingu scale-backed antbird</name>
    <dbReference type="NCBI Taxonomy" id="1566151"/>
    <lineage>
        <taxon>Eukaryota</taxon>
        <taxon>Metazoa</taxon>
        <taxon>Chordata</taxon>
        <taxon>Craniata</taxon>
        <taxon>Vertebrata</taxon>
        <taxon>Euteleostomi</taxon>
        <taxon>Archelosauria</taxon>
        <taxon>Archosauria</taxon>
        <taxon>Dinosauria</taxon>
        <taxon>Saurischia</taxon>
        <taxon>Theropoda</taxon>
        <taxon>Coelurosauria</taxon>
        <taxon>Aves</taxon>
        <taxon>Neognathae</taxon>
        <taxon>Neoaves</taxon>
        <taxon>Telluraves</taxon>
        <taxon>Australaves</taxon>
        <taxon>Passeriformes</taxon>
        <taxon>Thamnophilidae</taxon>
        <taxon>Willisornis</taxon>
    </lineage>
</organism>
<dbReference type="EMBL" id="WHWB01034772">
    <property type="protein sequence ID" value="KAJ7404428.1"/>
    <property type="molecule type" value="Genomic_DNA"/>
</dbReference>
<keyword evidence="2" id="KW-1185">Reference proteome</keyword>
<name>A0ABQ9CL28_9PASS</name>
<evidence type="ECO:0000313" key="2">
    <source>
        <dbReference type="Proteomes" id="UP001145742"/>
    </source>
</evidence>
<reference evidence="1" key="1">
    <citation type="submission" date="2019-10" db="EMBL/GenBank/DDBJ databases">
        <authorList>
            <person name="Soares A.E.R."/>
            <person name="Aleixo A."/>
            <person name="Schneider P."/>
            <person name="Miyaki C.Y."/>
            <person name="Schneider M.P."/>
            <person name="Mello C."/>
            <person name="Vasconcelos A.T.R."/>
        </authorList>
    </citation>
    <scope>NUCLEOTIDE SEQUENCE</scope>
    <source>
        <tissue evidence="1">Muscle</tissue>
    </source>
</reference>
<proteinExistence type="predicted"/>
<sequence>MDQALLGVPSDGTRGSGQKLMPRKFHLDIRKKLFPVKVAQVAHRSCGCPISGSVQGQVGQGLEELGLVEGVPAMAGVWNKMIFKVSDLPRPYTLRKLIPKLVGKDYSVPVSGGHRSSTSV</sequence>
<evidence type="ECO:0000313" key="1">
    <source>
        <dbReference type="EMBL" id="KAJ7404428.1"/>
    </source>
</evidence>